<reference evidence="1" key="1">
    <citation type="submission" date="2020-02" db="EMBL/GenBank/DDBJ databases">
        <authorList>
            <person name="Meier V. D."/>
        </authorList>
    </citation>
    <scope>NUCLEOTIDE SEQUENCE</scope>
    <source>
        <strain evidence="1">AVDCRST_MAG36</strain>
    </source>
</reference>
<feature type="non-terminal residue" evidence="1">
    <location>
        <position position="1"/>
    </location>
</feature>
<gene>
    <name evidence="1" type="ORF">AVDCRST_MAG36-690</name>
</gene>
<feature type="non-terminal residue" evidence="1">
    <location>
        <position position="55"/>
    </location>
</feature>
<organism evidence="1">
    <name type="scientific">uncultured Nocardioidaceae bacterium</name>
    <dbReference type="NCBI Taxonomy" id="253824"/>
    <lineage>
        <taxon>Bacteria</taxon>
        <taxon>Bacillati</taxon>
        <taxon>Actinomycetota</taxon>
        <taxon>Actinomycetes</taxon>
        <taxon>Propionibacteriales</taxon>
        <taxon>Nocardioidaceae</taxon>
        <taxon>environmental samples</taxon>
    </lineage>
</organism>
<proteinExistence type="predicted"/>
<sequence>VPWPVPSRSRRFLPARRPWWHEVADRRRRHLRRLPRAVRVLRGPRDRDGASRPAV</sequence>
<protein>
    <submittedName>
        <fullName evidence="1">Uncharacterized protein</fullName>
    </submittedName>
</protein>
<accession>A0A6J4L7Z6</accession>
<dbReference type="EMBL" id="CADCUH010000036">
    <property type="protein sequence ID" value="CAA9326332.1"/>
    <property type="molecule type" value="Genomic_DNA"/>
</dbReference>
<dbReference type="AlphaFoldDB" id="A0A6J4L7Z6"/>
<evidence type="ECO:0000313" key="1">
    <source>
        <dbReference type="EMBL" id="CAA9326332.1"/>
    </source>
</evidence>
<name>A0A6J4L7Z6_9ACTN</name>